<evidence type="ECO:0000313" key="2">
    <source>
        <dbReference type="Proteomes" id="UP001165960"/>
    </source>
</evidence>
<dbReference type="Proteomes" id="UP001165960">
    <property type="component" value="Unassembled WGS sequence"/>
</dbReference>
<sequence>MINKDMAPQHLWPSNSKDVSFPTIQMPLTAPFHEHGVHHSPENQKKSPTQISTPSSEPVYTPTYPLPMRKITPYTTQPVGLPIHI</sequence>
<protein>
    <submittedName>
        <fullName evidence="1">Uncharacterized protein</fullName>
    </submittedName>
</protein>
<accession>A0ACC2U1K0</accession>
<dbReference type="EMBL" id="QTSX02001525">
    <property type="protein sequence ID" value="KAJ9080767.1"/>
    <property type="molecule type" value="Genomic_DNA"/>
</dbReference>
<reference evidence="1" key="1">
    <citation type="submission" date="2022-04" db="EMBL/GenBank/DDBJ databases">
        <title>Genome of the entomopathogenic fungus Entomophthora muscae.</title>
        <authorList>
            <person name="Elya C."/>
            <person name="Lovett B.R."/>
            <person name="Lee E."/>
            <person name="Macias A.M."/>
            <person name="Hajek A.E."/>
            <person name="De Bivort B.L."/>
            <person name="Kasson M.T."/>
            <person name="De Fine Licht H.H."/>
            <person name="Stajich J.E."/>
        </authorList>
    </citation>
    <scope>NUCLEOTIDE SEQUENCE</scope>
    <source>
        <strain evidence="1">Berkeley</strain>
    </source>
</reference>
<comment type="caution">
    <text evidence="1">The sequence shown here is derived from an EMBL/GenBank/DDBJ whole genome shotgun (WGS) entry which is preliminary data.</text>
</comment>
<organism evidence="1 2">
    <name type="scientific">Entomophthora muscae</name>
    <dbReference type="NCBI Taxonomy" id="34485"/>
    <lineage>
        <taxon>Eukaryota</taxon>
        <taxon>Fungi</taxon>
        <taxon>Fungi incertae sedis</taxon>
        <taxon>Zoopagomycota</taxon>
        <taxon>Entomophthoromycotina</taxon>
        <taxon>Entomophthoromycetes</taxon>
        <taxon>Entomophthorales</taxon>
        <taxon>Entomophthoraceae</taxon>
        <taxon>Entomophthora</taxon>
    </lineage>
</organism>
<keyword evidence="2" id="KW-1185">Reference proteome</keyword>
<gene>
    <name evidence="1" type="ORF">DSO57_1021568</name>
</gene>
<evidence type="ECO:0000313" key="1">
    <source>
        <dbReference type="EMBL" id="KAJ9080767.1"/>
    </source>
</evidence>
<name>A0ACC2U1K0_9FUNG</name>
<proteinExistence type="predicted"/>